<feature type="transmembrane region" description="Helical" evidence="9">
    <location>
        <begin position="270"/>
        <end position="287"/>
    </location>
</feature>
<evidence type="ECO:0000256" key="6">
    <source>
        <dbReference type="ARBA" id="ARBA00022692"/>
    </source>
</evidence>
<proteinExistence type="predicted"/>
<evidence type="ECO:0000313" key="11">
    <source>
        <dbReference type="Proteomes" id="UP000027318"/>
    </source>
</evidence>
<evidence type="ECO:0000256" key="2">
    <source>
        <dbReference type="ARBA" id="ARBA00004863"/>
    </source>
</evidence>
<evidence type="ECO:0000256" key="7">
    <source>
        <dbReference type="ARBA" id="ARBA00022989"/>
    </source>
</evidence>
<dbReference type="InterPro" id="IPR000537">
    <property type="entry name" value="UbiA_prenyltransferase"/>
</dbReference>
<keyword evidence="8 9" id="KW-0472">Membrane</keyword>
<name>A0A063Y556_9GAMM</name>
<dbReference type="InterPro" id="IPR044878">
    <property type="entry name" value="UbiA_sf"/>
</dbReference>
<feature type="transmembrane region" description="Helical" evidence="9">
    <location>
        <begin position="141"/>
        <end position="162"/>
    </location>
</feature>
<dbReference type="RefSeq" id="WP_036545267.1">
    <property type="nucleotide sequence ID" value="NZ_JMSZ01000016.1"/>
</dbReference>
<dbReference type="EC" id="2.5.1.74" evidence="10"/>
<evidence type="ECO:0000256" key="5">
    <source>
        <dbReference type="ARBA" id="ARBA00022679"/>
    </source>
</evidence>
<comment type="subcellular location">
    <subcellularLocation>
        <location evidence="1">Membrane</location>
        <topology evidence="1">Multi-pass membrane protein</topology>
    </subcellularLocation>
</comment>
<dbReference type="PANTHER" id="PTHR13929:SF0">
    <property type="entry name" value="UBIA PRENYLTRANSFERASE DOMAIN-CONTAINING PROTEIN 1"/>
    <property type="match status" value="1"/>
</dbReference>
<keyword evidence="3" id="KW-0474">Menaquinone biosynthesis</keyword>
<evidence type="ECO:0000313" key="10">
    <source>
        <dbReference type="EMBL" id="KDE40809.1"/>
    </source>
</evidence>
<evidence type="ECO:0000256" key="3">
    <source>
        <dbReference type="ARBA" id="ARBA00022428"/>
    </source>
</evidence>
<dbReference type="PIRSF" id="PIRSF005355">
    <property type="entry name" value="UBIAD1"/>
    <property type="match status" value="1"/>
</dbReference>
<feature type="transmembrane region" description="Helical" evidence="9">
    <location>
        <begin position="214"/>
        <end position="233"/>
    </location>
</feature>
<sequence length="288" mass="31341">MLSATSLDKYRFSRALRPFSFPVAVIACLVGVVAAYAEGYWQPLNVALILMAGVLLQAGVNLINDYADLPLLTSTDAMQDRARQSIRFNFRAGLLCFMLAAVIGLYLISVAGLVLLWISLLGLLGALGYTLAPIQYKNRGLGVLLVFWLMGVLMICGSYLAAGAPFDWTIVWISLPVSCLVSLLLLSNELRDYERDLAEGIGTLTVRIGYQQAVYLYWALLGAALLLTLLLRSLGYLSLIWPLAGVLLLAIKPCRLLQVSAPERVALTPATARLLLGFGTLFCILLVL</sequence>
<dbReference type="PATRIC" id="fig|267850.7.peg.1396"/>
<dbReference type="GO" id="GO:0009234">
    <property type="term" value="P:menaquinone biosynthetic process"/>
    <property type="evidence" value="ECO:0007669"/>
    <property type="project" value="UniProtKB-UniPathway"/>
</dbReference>
<feature type="transmembrane region" description="Helical" evidence="9">
    <location>
        <begin position="88"/>
        <end position="108"/>
    </location>
</feature>
<keyword evidence="11" id="KW-1185">Reference proteome</keyword>
<dbReference type="STRING" id="267850.ADINL_1401"/>
<keyword evidence="7 9" id="KW-1133">Transmembrane helix</keyword>
<feature type="transmembrane region" description="Helical" evidence="9">
    <location>
        <begin position="47"/>
        <end position="67"/>
    </location>
</feature>
<dbReference type="AlphaFoldDB" id="A0A063Y556"/>
<accession>A0A063Y556</accession>
<dbReference type="OrthoDB" id="9767568at2"/>
<feature type="transmembrane region" description="Helical" evidence="9">
    <location>
        <begin position="114"/>
        <end position="134"/>
    </location>
</feature>
<dbReference type="GO" id="GO:0016020">
    <property type="term" value="C:membrane"/>
    <property type="evidence" value="ECO:0007669"/>
    <property type="project" value="UniProtKB-SubCell"/>
</dbReference>
<reference evidence="10 11" key="1">
    <citation type="journal article" date="2005" name="Int. J. Syst. Evol. Microbiol.">
        <title>Nitrincola lacisaponensis gen. nov., sp. nov., a novel alkaliphilic bacterium isolated from an alkaline, saline lake.</title>
        <authorList>
            <person name="Dimitriu P.A."/>
            <person name="Shukla S.K."/>
            <person name="Conradt J."/>
            <person name="Marquez M.C."/>
            <person name="Ventosa A."/>
            <person name="Maglia A."/>
            <person name="Peyton B.M."/>
            <person name="Pinkart H.C."/>
            <person name="Mormile M.R."/>
        </authorList>
    </citation>
    <scope>NUCLEOTIDE SEQUENCE [LARGE SCALE GENOMIC DNA]</scope>
    <source>
        <strain evidence="10 11">4CA</strain>
    </source>
</reference>
<keyword evidence="6 9" id="KW-0812">Transmembrane</keyword>
<dbReference type="UniPathway" id="UPA00079"/>
<dbReference type="GO" id="GO:0042371">
    <property type="term" value="P:vitamin K biosynthetic process"/>
    <property type="evidence" value="ECO:0007669"/>
    <property type="project" value="TreeGrafter"/>
</dbReference>
<dbReference type="GO" id="GO:0046428">
    <property type="term" value="F:1,4-dihydroxy-2-naphthoate polyprenyltransferase activity"/>
    <property type="evidence" value="ECO:0007669"/>
    <property type="project" value="UniProtKB-EC"/>
</dbReference>
<dbReference type="EMBL" id="JMSZ01000016">
    <property type="protein sequence ID" value="KDE40809.1"/>
    <property type="molecule type" value="Genomic_DNA"/>
</dbReference>
<evidence type="ECO:0000256" key="8">
    <source>
        <dbReference type="ARBA" id="ARBA00023136"/>
    </source>
</evidence>
<gene>
    <name evidence="10" type="ORF">ADINL_1401</name>
</gene>
<dbReference type="Pfam" id="PF01040">
    <property type="entry name" value="UbiA"/>
    <property type="match status" value="1"/>
</dbReference>
<feature type="transmembrane region" description="Helical" evidence="9">
    <location>
        <begin position="21"/>
        <end position="41"/>
    </location>
</feature>
<keyword evidence="5 10" id="KW-0808">Transferase</keyword>
<evidence type="ECO:0000256" key="9">
    <source>
        <dbReference type="SAM" id="Phobius"/>
    </source>
</evidence>
<evidence type="ECO:0000256" key="1">
    <source>
        <dbReference type="ARBA" id="ARBA00004141"/>
    </source>
</evidence>
<feature type="transmembrane region" description="Helical" evidence="9">
    <location>
        <begin position="168"/>
        <end position="186"/>
    </location>
</feature>
<comment type="pathway">
    <text evidence="2">Quinol/quinone metabolism; menaquinone biosynthesis.</text>
</comment>
<dbReference type="PANTHER" id="PTHR13929">
    <property type="entry name" value="1,4-DIHYDROXY-2-NAPHTHOATE OCTAPRENYLTRANSFERASE"/>
    <property type="match status" value="1"/>
</dbReference>
<dbReference type="CDD" id="cd13962">
    <property type="entry name" value="PT_UbiA_UBIAD1"/>
    <property type="match status" value="1"/>
</dbReference>
<dbReference type="InterPro" id="IPR026046">
    <property type="entry name" value="UBIAD1"/>
</dbReference>
<protein>
    <submittedName>
        <fullName evidence="10">1,4-dihydroxy-2-naphthoate polyprenyltransferase</fullName>
        <ecNumber evidence="10">2.5.1.74</ecNumber>
    </submittedName>
</protein>
<evidence type="ECO:0000256" key="4">
    <source>
        <dbReference type="ARBA" id="ARBA00022475"/>
    </source>
</evidence>
<organism evidence="10 11">
    <name type="scientific">Nitrincola lacisaponensis</name>
    <dbReference type="NCBI Taxonomy" id="267850"/>
    <lineage>
        <taxon>Bacteria</taxon>
        <taxon>Pseudomonadati</taxon>
        <taxon>Pseudomonadota</taxon>
        <taxon>Gammaproteobacteria</taxon>
        <taxon>Oceanospirillales</taxon>
        <taxon>Oceanospirillaceae</taxon>
        <taxon>Nitrincola</taxon>
    </lineage>
</organism>
<dbReference type="Proteomes" id="UP000027318">
    <property type="component" value="Unassembled WGS sequence"/>
</dbReference>
<keyword evidence="4" id="KW-1003">Cell membrane</keyword>
<comment type="caution">
    <text evidence="10">The sequence shown here is derived from an EMBL/GenBank/DDBJ whole genome shotgun (WGS) entry which is preliminary data.</text>
</comment>
<dbReference type="Gene3D" id="1.10.357.140">
    <property type="entry name" value="UbiA prenyltransferase"/>
    <property type="match status" value="1"/>
</dbReference>